<evidence type="ECO:0000313" key="7">
    <source>
        <dbReference type="Proteomes" id="UP000094626"/>
    </source>
</evidence>
<feature type="domain" description="ChsH2 rubredoxin-like zinc ribbon" evidence="3">
    <location>
        <begin position="20"/>
        <end position="54"/>
    </location>
</feature>
<keyword evidence="7" id="KW-1185">Reference proteome</keyword>
<dbReference type="Pfam" id="PF01796">
    <property type="entry name" value="OB_ChsH2_C"/>
    <property type="match status" value="1"/>
</dbReference>
<feature type="compositionally biased region" description="Basic and acidic residues" evidence="1">
    <location>
        <begin position="136"/>
        <end position="154"/>
    </location>
</feature>
<dbReference type="PANTHER" id="PTHR34075">
    <property type="entry name" value="BLR3430 PROTEIN"/>
    <property type="match status" value="1"/>
</dbReference>
<evidence type="ECO:0000256" key="1">
    <source>
        <dbReference type="SAM" id="MobiDB-lite"/>
    </source>
</evidence>
<gene>
    <name evidence="4" type="ORF">BES08_20330</name>
    <name evidence="5" type="ORF">BV97_05753</name>
</gene>
<reference evidence="7" key="3">
    <citation type="journal article" date="2017" name="J. Biotechnol.">
        <title>Complete genome sequence of Novosphingobium resinovorum SA1, a versatile xenobiotic-degrading bacterium capable of utilizing sulfanilic acid.</title>
        <authorList>
            <person name="Hegedus B."/>
            <person name="Kos P.B."/>
            <person name="Balint B."/>
            <person name="Maroti G."/>
            <person name="Gan H.M."/>
            <person name="Perei K."/>
            <person name="Rakhely G."/>
        </authorList>
    </citation>
    <scope>NUCLEOTIDE SEQUENCE [LARGE SCALE GENOMIC DNA]</scope>
    <source>
        <strain evidence="7">SA1</strain>
    </source>
</reference>
<dbReference type="Pfam" id="PF12172">
    <property type="entry name" value="zf-ChsH2"/>
    <property type="match status" value="1"/>
</dbReference>
<dbReference type="AlphaFoldDB" id="A0A031IZW1"/>
<proteinExistence type="predicted"/>
<dbReference type="eggNOG" id="COG1545">
    <property type="taxonomic scope" value="Bacteria"/>
</dbReference>
<name>A0A031IZW1_9SPHN</name>
<dbReference type="PANTHER" id="PTHR34075:SF5">
    <property type="entry name" value="BLR3430 PROTEIN"/>
    <property type="match status" value="1"/>
</dbReference>
<evidence type="ECO:0000259" key="3">
    <source>
        <dbReference type="Pfam" id="PF12172"/>
    </source>
</evidence>
<evidence type="ECO:0000313" key="5">
    <source>
        <dbReference type="EMBL" id="EZP66567.1"/>
    </source>
</evidence>
<feature type="domain" description="ChsH2 C-terminal OB-fold" evidence="2">
    <location>
        <begin position="56"/>
        <end position="119"/>
    </location>
</feature>
<dbReference type="InterPro" id="IPR022002">
    <property type="entry name" value="ChsH2_Znr"/>
</dbReference>
<organism evidence="5 6">
    <name type="scientific">Novosphingobium resinovorum</name>
    <dbReference type="NCBI Taxonomy" id="158500"/>
    <lineage>
        <taxon>Bacteria</taxon>
        <taxon>Pseudomonadati</taxon>
        <taxon>Pseudomonadota</taxon>
        <taxon>Alphaproteobacteria</taxon>
        <taxon>Sphingomonadales</taxon>
        <taxon>Sphingomonadaceae</taxon>
        <taxon>Novosphingobium</taxon>
    </lineage>
</organism>
<evidence type="ECO:0000313" key="6">
    <source>
        <dbReference type="Proteomes" id="UP000024329"/>
    </source>
</evidence>
<dbReference type="Proteomes" id="UP000024329">
    <property type="component" value="Unassembled WGS sequence"/>
</dbReference>
<dbReference type="InterPro" id="IPR052513">
    <property type="entry name" value="Thioester_dehydratase-like"/>
</dbReference>
<reference evidence="5 6" key="1">
    <citation type="submission" date="2014-03" db="EMBL/GenBank/DDBJ databases">
        <title>Whole genome sequence of Novosphingobium resinovorum KF1.</title>
        <authorList>
            <person name="Gan H.M."/>
            <person name="Gan H.Y."/>
            <person name="Chew T.H."/>
            <person name="Savka M.A."/>
        </authorList>
    </citation>
    <scope>NUCLEOTIDE SEQUENCE [LARGE SCALE GENOMIC DNA]</scope>
    <source>
        <strain evidence="5 6">KF1</strain>
    </source>
</reference>
<feature type="region of interest" description="Disordered" evidence="1">
    <location>
        <begin position="134"/>
        <end position="154"/>
    </location>
</feature>
<geneLocation type="plasmid" evidence="4 7">
    <name>pSA1</name>
</geneLocation>
<accession>A0A031IZW1</accession>
<dbReference type="InterPro" id="IPR002878">
    <property type="entry name" value="ChsH2_C"/>
</dbReference>
<dbReference type="Proteomes" id="UP000094626">
    <property type="component" value="Plasmid pSA1"/>
</dbReference>
<dbReference type="KEGG" id="nre:BES08_20330"/>
<evidence type="ECO:0000313" key="4">
    <source>
        <dbReference type="EMBL" id="AOR79220.1"/>
    </source>
</evidence>
<evidence type="ECO:0000259" key="2">
    <source>
        <dbReference type="Pfam" id="PF01796"/>
    </source>
</evidence>
<dbReference type="EMBL" id="CP017076">
    <property type="protein sequence ID" value="AOR79220.1"/>
    <property type="molecule type" value="Genomic_DNA"/>
</dbReference>
<dbReference type="EMBL" id="JFYZ01000097">
    <property type="protein sequence ID" value="EZP66567.1"/>
    <property type="molecule type" value="Genomic_DNA"/>
</dbReference>
<reference evidence="4" key="2">
    <citation type="submission" date="2016-08" db="EMBL/GenBank/DDBJ databases">
        <authorList>
            <person name="Seilhamer J.J."/>
        </authorList>
    </citation>
    <scope>NUCLEOTIDE SEQUENCE [LARGE SCALE GENOMIC DNA]</scope>
    <source>
        <strain evidence="4">SA1</strain>
        <plasmid evidence="4">pSA1</plasmid>
    </source>
</reference>
<keyword evidence="4" id="KW-0614">Plasmid</keyword>
<protein>
    <submittedName>
        <fullName evidence="5">Uncharacterized protein</fullName>
    </submittedName>
</protein>
<dbReference type="SUPFAM" id="SSF50249">
    <property type="entry name" value="Nucleic acid-binding proteins"/>
    <property type="match status" value="1"/>
</dbReference>
<dbReference type="PATRIC" id="fig|158500.4.peg.5827"/>
<dbReference type="OrthoDB" id="7210118at2"/>
<sequence length="154" mass="17297">MVVHKRPDRTLGHGNDTFWAWCDRQELRLPRCTGCHTLAWPIEAACTTCGGEGFAWERLSGRGAIASWCTFERDYYQGQFPMPWDCILVELEEGPLFIANPAGMTGQGMRLGLPVRLAFLGCEDEAGPFNLPVFETDERADRPARSHPTEELIP</sequence>
<dbReference type="InterPro" id="IPR012340">
    <property type="entry name" value="NA-bd_OB-fold"/>
</dbReference>